<keyword evidence="2" id="KW-1185">Reference proteome</keyword>
<name>A0ACC2LYI5_PERAE</name>
<organism evidence="1 2">
    <name type="scientific">Persea americana</name>
    <name type="common">Avocado</name>
    <dbReference type="NCBI Taxonomy" id="3435"/>
    <lineage>
        <taxon>Eukaryota</taxon>
        <taxon>Viridiplantae</taxon>
        <taxon>Streptophyta</taxon>
        <taxon>Embryophyta</taxon>
        <taxon>Tracheophyta</taxon>
        <taxon>Spermatophyta</taxon>
        <taxon>Magnoliopsida</taxon>
        <taxon>Magnoliidae</taxon>
        <taxon>Laurales</taxon>
        <taxon>Lauraceae</taxon>
        <taxon>Persea</taxon>
    </lineage>
</organism>
<proteinExistence type="predicted"/>
<evidence type="ECO:0000313" key="2">
    <source>
        <dbReference type="Proteomes" id="UP001234297"/>
    </source>
</evidence>
<protein>
    <submittedName>
        <fullName evidence="1">Uncharacterized protein</fullName>
    </submittedName>
</protein>
<gene>
    <name evidence="1" type="ORF">MRB53_012264</name>
</gene>
<sequence>MPSSSSTMPSYLTSQIRKAVGLLLWKCKNRASTRDKLNYEIFSILESKFLFGYDDQKLWLLKQITPSTSAATAIDVLSSAASFVPSGADVGSIGSTKRQKARIAGYFNVAAGTGVGGIFTAMLFSRRKAATGRSSARRTRGSFKQRKGSYWPPTVSDSVSLVRKFFRRGGDDGSSSFARMERAMKDAFTEGDRNLMLKDTLMPVLTLCYNLLLLPPPPASPSMILPI</sequence>
<reference evidence="1 2" key="1">
    <citation type="journal article" date="2022" name="Hortic Res">
        <title>A haplotype resolved chromosomal level avocado genome allows analysis of novel avocado genes.</title>
        <authorList>
            <person name="Nath O."/>
            <person name="Fletcher S.J."/>
            <person name="Hayward A."/>
            <person name="Shaw L.M."/>
            <person name="Masouleh A.K."/>
            <person name="Furtado A."/>
            <person name="Henry R.J."/>
            <person name="Mitter N."/>
        </authorList>
    </citation>
    <scope>NUCLEOTIDE SEQUENCE [LARGE SCALE GENOMIC DNA]</scope>
    <source>
        <strain evidence="2">cv. Hass</strain>
    </source>
</reference>
<dbReference type="Proteomes" id="UP001234297">
    <property type="component" value="Chromosome 3"/>
</dbReference>
<evidence type="ECO:0000313" key="1">
    <source>
        <dbReference type="EMBL" id="KAJ8637997.1"/>
    </source>
</evidence>
<accession>A0ACC2LYI5</accession>
<dbReference type="EMBL" id="CM056811">
    <property type="protein sequence ID" value="KAJ8637997.1"/>
    <property type="molecule type" value="Genomic_DNA"/>
</dbReference>
<comment type="caution">
    <text evidence="1">The sequence shown here is derived from an EMBL/GenBank/DDBJ whole genome shotgun (WGS) entry which is preliminary data.</text>
</comment>